<name>A0A939FL16_9ACTN</name>
<dbReference type="AlphaFoldDB" id="A0A939FL16"/>
<keyword evidence="8" id="KW-1185">Reference proteome</keyword>
<dbReference type="Pfam" id="PF03466">
    <property type="entry name" value="LysR_substrate"/>
    <property type="match status" value="1"/>
</dbReference>
<sequence length="324" mass="35247">MRRVIWRAEPYRFMKLSQCAAFAAIIDTGSFTAAARALDISQSAVSHAISSLEKELGVGLMKRDRTGIELTETGRRVLAHTRAVLMHSEQMRHAANSAPEDLRGRIRIGTSQSFACRLLPALMTALRTRHPQLEIELRDGPDMQIADWLRGYAIDVGIVTLPKKDLSTIPLLQDRMYAVLPAAHRLAQNAGAGLRVQQLSTEPLLLPVGGMEAMVRAMFRTVGLEPHIAYRVQDVNALLAMVAGGHGITVLPSLAMPVMPAGLRVVPLTPAVSRKLAIAMSPRAKNSRAVAAFISVAQTLANREDWTQPPSRTGRPANPLAVRS</sequence>
<evidence type="ECO:0000313" key="7">
    <source>
        <dbReference type="EMBL" id="MBO0652488.1"/>
    </source>
</evidence>
<dbReference type="PROSITE" id="PS50931">
    <property type="entry name" value="HTH_LYSR"/>
    <property type="match status" value="1"/>
</dbReference>
<keyword evidence="2" id="KW-0805">Transcription regulation</keyword>
<evidence type="ECO:0000256" key="3">
    <source>
        <dbReference type="ARBA" id="ARBA00023125"/>
    </source>
</evidence>
<feature type="domain" description="HTH lysR-type" evidence="6">
    <location>
        <begin position="14"/>
        <end position="71"/>
    </location>
</feature>
<protein>
    <submittedName>
        <fullName evidence="7">LysR family transcriptional regulator</fullName>
    </submittedName>
</protein>
<comment type="similarity">
    <text evidence="1">Belongs to the LysR transcriptional regulatory family.</text>
</comment>
<dbReference type="InterPro" id="IPR036388">
    <property type="entry name" value="WH-like_DNA-bd_sf"/>
</dbReference>
<dbReference type="GO" id="GO:0003700">
    <property type="term" value="F:DNA-binding transcription factor activity"/>
    <property type="evidence" value="ECO:0007669"/>
    <property type="project" value="InterPro"/>
</dbReference>
<dbReference type="Proteomes" id="UP000664781">
    <property type="component" value="Unassembled WGS sequence"/>
</dbReference>
<evidence type="ECO:0000313" key="8">
    <source>
        <dbReference type="Proteomes" id="UP000664781"/>
    </source>
</evidence>
<dbReference type="SUPFAM" id="SSF53850">
    <property type="entry name" value="Periplasmic binding protein-like II"/>
    <property type="match status" value="1"/>
</dbReference>
<dbReference type="Gene3D" id="3.40.190.290">
    <property type="match status" value="1"/>
</dbReference>
<evidence type="ECO:0000256" key="2">
    <source>
        <dbReference type="ARBA" id="ARBA00023015"/>
    </source>
</evidence>
<dbReference type="PRINTS" id="PR00039">
    <property type="entry name" value="HTHLYSR"/>
</dbReference>
<evidence type="ECO:0000259" key="6">
    <source>
        <dbReference type="PROSITE" id="PS50931"/>
    </source>
</evidence>
<dbReference type="PANTHER" id="PTHR30419">
    <property type="entry name" value="HTH-TYPE TRANSCRIPTIONAL REGULATOR YBHD"/>
    <property type="match status" value="1"/>
</dbReference>
<organism evidence="7 8">
    <name type="scientific">Streptomyces triculaminicus</name>
    <dbReference type="NCBI Taxonomy" id="2816232"/>
    <lineage>
        <taxon>Bacteria</taxon>
        <taxon>Bacillati</taxon>
        <taxon>Actinomycetota</taxon>
        <taxon>Actinomycetes</taxon>
        <taxon>Kitasatosporales</taxon>
        <taxon>Streptomycetaceae</taxon>
        <taxon>Streptomyces</taxon>
    </lineage>
</organism>
<keyword evidence="3" id="KW-0238">DNA-binding</keyword>
<dbReference type="RefSeq" id="WP_179199002.1">
    <property type="nucleotide sequence ID" value="NZ_JAFMOF010000001.1"/>
</dbReference>
<dbReference type="Pfam" id="PF00126">
    <property type="entry name" value="HTH_1"/>
    <property type="match status" value="1"/>
</dbReference>
<evidence type="ECO:0000256" key="1">
    <source>
        <dbReference type="ARBA" id="ARBA00009437"/>
    </source>
</evidence>
<keyword evidence="4" id="KW-0804">Transcription</keyword>
<dbReference type="InterPro" id="IPR050950">
    <property type="entry name" value="HTH-type_LysR_regulators"/>
</dbReference>
<dbReference type="PANTHER" id="PTHR30419:SF24">
    <property type="entry name" value="HTH-TYPE TRANSCRIPTIONAL REGULATOR CZCR"/>
    <property type="match status" value="1"/>
</dbReference>
<dbReference type="EMBL" id="JAFMOF010000001">
    <property type="protein sequence ID" value="MBO0652488.1"/>
    <property type="molecule type" value="Genomic_DNA"/>
</dbReference>
<dbReference type="FunFam" id="1.10.10.10:FF:000001">
    <property type="entry name" value="LysR family transcriptional regulator"/>
    <property type="match status" value="1"/>
</dbReference>
<comment type="caution">
    <text evidence="7">The sequence shown here is derived from an EMBL/GenBank/DDBJ whole genome shotgun (WGS) entry which is preliminary data.</text>
</comment>
<dbReference type="InterPro" id="IPR005119">
    <property type="entry name" value="LysR_subst-bd"/>
</dbReference>
<feature type="region of interest" description="Disordered" evidence="5">
    <location>
        <begin position="304"/>
        <end position="324"/>
    </location>
</feature>
<dbReference type="CDD" id="cd05466">
    <property type="entry name" value="PBP2_LTTR_substrate"/>
    <property type="match status" value="1"/>
</dbReference>
<dbReference type="SUPFAM" id="SSF46785">
    <property type="entry name" value="Winged helix' DNA-binding domain"/>
    <property type="match status" value="1"/>
</dbReference>
<gene>
    <name evidence="7" type="ORF">J1792_06720</name>
</gene>
<dbReference type="Gene3D" id="1.10.10.10">
    <property type="entry name" value="Winged helix-like DNA-binding domain superfamily/Winged helix DNA-binding domain"/>
    <property type="match status" value="1"/>
</dbReference>
<dbReference type="GO" id="GO:0003677">
    <property type="term" value="F:DNA binding"/>
    <property type="evidence" value="ECO:0007669"/>
    <property type="project" value="UniProtKB-KW"/>
</dbReference>
<accession>A0A939FL16</accession>
<dbReference type="GO" id="GO:0005829">
    <property type="term" value="C:cytosol"/>
    <property type="evidence" value="ECO:0007669"/>
    <property type="project" value="TreeGrafter"/>
</dbReference>
<evidence type="ECO:0000256" key="4">
    <source>
        <dbReference type="ARBA" id="ARBA00023163"/>
    </source>
</evidence>
<proteinExistence type="inferred from homology"/>
<evidence type="ECO:0000256" key="5">
    <source>
        <dbReference type="SAM" id="MobiDB-lite"/>
    </source>
</evidence>
<reference evidence="7" key="1">
    <citation type="submission" date="2021-03" db="EMBL/GenBank/DDBJ databases">
        <title>Streptomyces strains.</title>
        <authorList>
            <person name="Lund M.B."/>
            <person name="Toerring T."/>
        </authorList>
    </citation>
    <scope>NUCLEOTIDE SEQUENCE</scope>
    <source>
        <strain evidence="7">JCM 4242</strain>
    </source>
</reference>
<dbReference type="InterPro" id="IPR036390">
    <property type="entry name" value="WH_DNA-bd_sf"/>
</dbReference>
<dbReference type="InterPro" id="IPR000847">
    <property type="entry name" value="LysR_HTH_N"/>
</dbReference>